<accession>A0A656HK91</accession>
<keyword evidence="1" id="KW-0472">Membrane</keyword>
<feature type="transmembrane region" description="Helical" evidence="1">
    <location>
        <begin position="218"/>
        <end position="238"/>
    </location>
</feature>
<feature type="transmembrane region" description="Helical" evidence="1">
    <location>
        <begin position="322"/>
        <end position="342"/>
    </location>
</feature>
<reference evidence="3" key="1">
    <citation type="journal article" date="2011" name="Stand. Genomic Sci.">
        <title>Genome sequence of the filamentous, gliding Thiothrix nivea neotype strain (JP2(T)).</title>
        <authorList>
            <person name="Lapidus A."/>
            <person name="Nolan M."/>
            <person name="Lucas S."/>
            <person name="Glavina Del Rio T."/>
            <person name="Tice H."/>
            <person name="Cheng J.F."/>
            <person name="Tapia R."/>
            <person name="Han C."/>
            <person name="Goodwin L."/>
            <person name="Pitluck S."/>
            <person name="Liolios K."/>
            <person name="Pagani I."/>
            <person name="Ivanova N."/>
            <person name="Huntemann M."/>
            <person name="Mavromatis K."/>
            <person name="Mikhailova N."/>
            <person name="Pati A."/>
            <person name="Chen A."/>
            <person name="Palaniappan K."/>
            <person name="Land M."/>
            <person name="Brambilla E.M."/>
            <person name="Rohde M."/>
            <person name="Abt B."/>
            <person name="Verbarg S."/>
            <person name="Goker M."/>
            <person name="Bristow J."/>
            <person name="Eisen J.A."/>
            <person name="Markowitz V."/>
            <person name="Hugenholtz P."/>
            <person name="Kyrpides N.C."/>
            <person name="Klenk H.P."/>
            <person name="Woyke T."/>
        </authorList>
    </citation>
    <scope>NUCLEOTIDE SEQUENCE [LARGE SCALE GENOMIC DNA]</scope>
    <source>
        <strain evidence="3">ATCC 35100 / DSM 5205 / JP2</strain>
    </source>
</reference>
<protein>
    <submittedName>
        <fullName evidence="2">Uncharacterized protein</fullName>
    </submittedName>
</protein>
<feature type="transmembrane region" description="Helical" evidence="1">
    <location>
        <begin position="82"/>
        <end position="101"/>
    </location>
</feature>
<feature type="transmembrane region" description="Helical" evidence="1">
    <location>
        <begin position="396"/>
        <end position="416"/>
    </location>
</feature>
<feature type="transmembrane region" description="Helical" evidence="1">
    <location>
        <begin position="258"/>
        <end position="277"/>
    </location>
</feature>
<feature type="transmembrane region" description="Helical" evidence="1">
    <location>
        <begin position="283"/>
        <end position="301"/>
    </location>
</feature>
<dbReference type="AlphaFoldDB" id="A0A656HK91"/>
<keyword evidence="1" id="KW-0812">Transmembrane</keyword>
<feature type="transmembrane region" description="Helical" evidence="1">
    <location>
        <begin position="193"/>
        <end position="212"/>
    </location>
</feature>
<feature type="transmembrane region" description="Helical" evidence="1">
    <location>
        <begin position="362"/>
        <end position="384"/>
    </location>
</feature>
<proteinExistence type="predicted"/>
<evidence type="ECO:0000313" key="3">
    <source>
        <dbReference type="Proteomes" id="UP000005317"/>
    </source>
</evidence>
<organism evidence="2 3">
    <name type="scientific">Thiothrix nivea (strain ATCC 35100 / DSM 5205 / JP2)</name>
    <dbReference type="NCBI Taxonomy" id="870187"/>
    <lineage>
        <taxon>Bacteria</taxon>
        <taxon>Pseudomonadati</taxon>
        <taxon>Pseudomonadota</taxon>
        <taxon>Gammaproteobacteria</taxon>
        <taxon>Thiotrichales</taxon>
        <taxon>Thiotrichaceae</taxon>
        <taxon>Thiothrix</taxon>
    </lineage>
</organism>
<evidence type="ECO:0000313" key="2">
    <source>
        <dbReference type="EMBL" id="EIJ36703.1"/>
    </source>
</evidence>
<evidence type="ECO:0000256" key="1">
    <source>
        <dbReference type="SAM" id="Phobius"/>
    </source>
</evidence>
<gene>
    <name evidence="2" type="ORF">Thini_4214</name>
</gene>
<keyword evidence="3" id="KW-1185">Reference proteome</keyword>
<sequence length="456" mass="48895" precursor="true">MCFVEKRRRIVETARLVRLKKFSSMLSRLVSSGVLASVCLLGMALGSVLHLLVPAVPLWVSGLCGWSALVFMLLGSRSLQPFTQFFLLAGAGGLLLVWGILRGGHVSTTDILLQNNGLLVMLYCVGFLRLIAAGEGAVQESLPMGRKAFLQTLLGMQLLGAVINISILMLMAERLRAGGALDRRAAVVLSRGFSMAAYWSPFFAAMAVALTYAPGAQLYSVVLTGLGLMLVSLLVSVLELGGWRLQKVADFRGHPLHFSSLIIPLMLAVSVMVLHAWLPSVPVLMEVSITSVLLTVVFLWIKRPQSVRRELTAHVQASGARMAREVSLFLGAGLLSVGVQTLSGTFDWQPFSHFGGLQASLALAAAILVSLSGVHPVVSVSVLGSLLTSLPVDPNMLAVLFLCFWSLGVVASPFSGLNTVLRGQFDVSGMALFKGNIRYVLLMWLVASLVFFGKMG</sequence>
<dbReference type="EMBL" id="JH651384">
    <property type="protein sequence ID" value="EIJ36703.1"/>
    <property type="molecule type" value="Genomic_DNA"/>
</dbReference>
<keyword evidence="1" id="KW-1133">Transmembrane helix</keyword>
<dbReference type="Proteomes" id="UP000005317">
    <property type="component" value="Unassembled WGS sequence"/>
</dbReference>
<feature type="transmembrane region" description="Helical" evidence="1">
    <location>
        <begin position="436"/>
        <end position="453"/>
    </location>
</feature>
<name>A0A656HK91_THINJ</name>
<feature type="transmembrane region" description="Helical" evidence="1">
    <location>
        <begin position="148"/>
        <end position="172"/>
    </location>
</feature>